<comment type="subcellular location">
    <subcellularLocation>
        <location evidence="2">Membrane</location>
        <topology evidence="2">Multi-pass membrane protein</topology>
    </subcellularLocation>
</comment>
<feature type="transmembrane region" description="Helical" evidence="12">
    <location>
        <begin position="128"/>
        <end position="146"/>
    </location>
</feature>
<evidence type="ECO:0000256" key="4">
    <source>
        <dbReference type="ARBA" id="ARBA00022723"/>
    </source>
</evidence>
<dbReference type="GO" id="GO:0046872">
    <property type="term" value="F:metal ion binding"/>
    <property type="evidence" value="ECO:0007669"/>
    <property type="project" value="UniProtKB-KW"/>
</dbReference>
<evidence type="ECO:0000256" key="5">
    <source>
        <dbReference type="ARBA" id="ARBA00022989"/>
    </source>
</evidence>
<dbReference type="OrthoDB" id="9793156at2"/>
<evidence type="ECO:0000256" key="7">
    <source>
        <dbReference type="ARBA" id="ARBA00023004"/>
    </source>
</evidence>
<evidence type="ECO:0000256" key="1">
    <source>
        <dbReference type="ARBA" id="ARBA00001970"/>
    </source>
</evidence>
<feature type="transmembrane region" description="Helical" evidence="12">
    <location>
        <begin position="206"/>
        <end position="225"/>
    </location>
</feature>
<keyword evidence="4" id="KW-0479">Metal-binding</keyword>
<accession>J0XW47</accession>
<comment type="cofactor">
    <cofactor evidence="1">
        <name>heme b</name>
        <dbReference type="ChEBI" id="CHEBI:60344"/>
    </cofactor>
</comment>
<sequence length="383" mass="43481">MEHKKMRLPKAVSIWLLIGVVMVFAQVVIGGITRLTDSGLSITEWDVIKGVLPPIGAEQWDLAFEKYQKHTIQYESIHADMTLSEFKFIYFWEYFHRLWARSMGFVFLFPFLYFWRKKWLPAGLMRKLGGVVALAALAAVFGWIMVSSGLNTEEYVWVNAYRLTTHLSIAISLLALLFWASLKVWQPETKDAYHRILRKRAWQITALIGLQLVLGGLMSGMKAGYVAPHFPHMEVAADGSWQWFSDVLYQSGEWKWENLLRYNKNAFAPALIQVFHRFTAYVLAILIPLLAWRIHRSKVSARLRVANVLLLLVLAIQVGLGIFTVINSVGGSEIFPTLGVLHQAGGMLLLLAMLYLNYQFSEGGYLATKKVESGPKAKEKALA</sequence>
<keyword evidence="3 12" id="KW-0812">Transmembrane</keyword>
<proteinExistence type="predicted"/>
<evidence type="ECO:0000256" key="11">
    <source>
        <dbReference type="ARBA" id="ARBA00048044"/>
    </source>
</evidence>
<evidence type="ECO:0000256" key="9">
    <source>
        <dbReference type="ARBA" id="ARBA00023136"/>
    </source>
</evidence>
<dbReference type="Proteomes" id="UP000005113">
    <property type="component" value="Unassembled WGS sequence"/>
</dbReference>
<protein>
    <submittedName>
        <fullName evidence="13">Uncharacterized protein required for cytochrome oxidase assembly</fullName>
    </submittedName>
</protein>
<evidence type="ECO:0000313" key="13">
    <source>
        <dbReference type="EMBL" id="EJF53236.1"/>
    </source>
</evidence>
<keyword evidence="8" id="KW-0350">Heme biosynthesis</keyword>
<dbReference type="HOGENOM" id="CLU_017627_0_0_10"/>
<dbReference type="GO" id="GO:0016653">
    <property type="term" value="F:oxidoreductase activity, acting on NAD(P)H, heme protein as acceptor"/>
    <property type="evidence" value="ECO:0007669"/>
    <property type="project" value="TreeGrafter"/>
</dbReference>
<dbReference type="InterPro" id="IPR023754">
    <property type="entry name" value="HemeA_Synthase_type2"/>
</dbReference>
<dbReference type="InterPro" id="IPR003780">
    <property type="entry name" value="COX15/CtaA_fam"/>
</dbReference>
<evidence type="ECO:0000256" key="6">
    <source>
        <dbReference type="ARBA" id="ARBA00023002"/>
    </source>
</evidence>
<evidence type="ECO:0000313" key="14">
    <source>
        <dbReference type="Proteomes" id="UP000005113"/>
    </source>
</evidence>
<evidence type="ECO:0000256" key="3">
    <source>
        <dbReference type="ARBA" id="ARBA00022692"/>
    </source>
</evidence>
<dbReference type="GO" id="GO:0120547">
    <property type="term" value="F:heme A synthase activity"/>
    <property type="evidence" value="ECO:0007669"/>
    <property type="project" value="UniProtKB-EC"/>
</dbReference>
<organism evidence="13 14">
    <name type="scientific">Saprospira grandis DSM 2844</name>
    <dbReference type="NCBI Taxonomy" id="694433"/>
    <lineage>
        <taxon>Bacteria</taxon>
        <taxon>Pseudomonadati</taxon>
        <taxon>Bacteroidota</taxon>
        <taxon>Saprospiria</taxon>
        <taxon>Saprospirales</taxon>
        <taxon>Saprospiraceae</taxon>
        <taxon>Saprospira</taxon>
    </lineage>
</organism>
<feature type="transmembrane region" description="Helical" evidence="12">
    <location>
        <begin position="12"/>
        <end position="32"/>
    </location>
</feature>
<feature type="transmembrane region" description="Helical" evidence="12">
    <location>
        <begin position="338"/>
        <end position="356"/>
    </location>
</feature>
<comment type="pathway">
    <text evidence="10">Porphyrin-containing compound metabolism; heme A biosynthesis; heme A from heme O: step 1/1.</text>
</comment>
<name>J0XW47_9BACT</name>
<comment type="catalytic activity">
    <reaction evidence="11">
        <text>Fe(II)-heme o + 2 A + H2O = Fe(II)-heme a + 2 AH2</text>
        <dbReference type="Rhea" id="RHEA:63388"/>
        <dbReference type="ChEBI" id="CHEBI:13193"/>
        <dbReference type="ChEBI" id="CHEBI:15377"/>
        <dbReference type="ChEBI" id="CHEBI:17499"/>
        <dbReference type="ChEBI" id="CHEBI:60530"/>
        <dbReference type="ChEBI" id="CHEBI:61715"/>
        <dbReference type="EC" id="1.17.99.9"/>
    </reaction>
    <physiologicalReaction direction="left-to-right" evidence="11">
        <dbReference type="Rhea" id="RHEA:63389"/>
    </physiologicalReaction>
</comment>
<evidence type="ECO:0000256" key="2">
    <source>
        <dbReference type="ARBA" id="ARBA00004141"/>
    </source>
</evidence>
<keyword evidence="6" id="KW-0560">Oxidoreductase</keyword>
<evidence type="ECO:0000256" key="10">
    <source>
        <dbReference type="ARBA" id="ARBA00044501"/>
    </source>
</evidence>
<dbReference type="Pfam" id="PF02628">
    <property type="entry name" value="COX15-CtaA"/>
    <property type="match status" value="1"/>
</dbReference>
<dbReference type="PANTHER" id="PTHR23289:SF2">
    <property type="entry name" value="CYTOCHROME C OXIDASE ASSEMBLY PROTEIN COX15 HOMOLOG"/>
    <property type="match status" value="1"/>
</dbReference>
<feature type="transmembrane region" description="Helical" evidence="12">
    <location>
        <begin position="166"/>
        <end position="185"/>
    </location>
</feature>
<dbReference type="GO" id="GO:0016020">
    <property type="term" value="C:membrane"/>
    <property type="evidence" value="ECO:0007669"/>
    <property type="project" value="UniProtKB-SubCell"/>
</dbReference>
<keyword evidence="5 12" id="KW-1133">Transmembrane helix</keyword>
<feature type="transmembrane region" description="Helical" evidence="12">
    <location>
        <begin position="98"/>
        <end position="116"/>
    </location>
</feature>
<dbReference type="PANTHER" id="PTHR23289">
    <property type="entry name" value="CYTOCHROME C OXIDASE ASSEMBLY PROTEIN COX15"/>
    <property type="match status" value="1"/>
</dbReference>
<keyword evidence="9 12" id="KW-0472">Membrane</keyword>
<reference evidence="14" key="1">
    <citation type="journal article" date="2012" name="Stand. Genomic Sci.">
        <title>Permanent draft genome sequence of the gliding predator Saprospira grandis strain Sa g1 (= HR1).</title>
        <authorList>
            <person name="Mavromatis K."/>
            <person name="Chertkov O."/>
            <person name="Lapidus A."/>
            <person name="Nolan M."/>
            <person name="Lucas S."/>
            <person name="Tice H."/>
            <person name="Del Rio T.G."/>
            <person name="Cheng J.F."/>
            <person name="Han C."/>
            <person name="Tapia R."/>
            <person name="Bruce D."/>
            <person name="Goodwin L.A."/>
            <person name="Pitluck S."/>
            <person name="Huntemann M."/>
            <person name="Liolios K."/>
            <person name="Pagani I."/>
            <person name="Ivanova N."/>
            <person name="Mikhailova N."/>
            <person name="Pati A."/>
            <person name="Chen A."/>
            <person name="Palaniappan K."/>
            <person name="Land M."/>
            <person name="Brambilla E.M."/>
            <person name="Rohde M."/>
            <person name="Spring S."/>
            <person name="Goker M."/>
            <person name="Detter J.C."/>
            <person name="Bristow J."/>
            <person name="Eisen J.A."/>
            <person name="Markowitz V."/>
            <person name="Hugenholtz P."/>
            <person name="Kyrpides N.C."/>
            <person name="Klenk H.P."/>
            <person name="Woyke T."/>
        </authorList>
    </citation>
    <scope>NUCLEOTIDE SEQUENCE [LARGE SCALE GENOMIC DNA]</scope>
    <source>
        <strain evidence="14">DSM 2844</strain>
    </source>
</reference>
<dbReference type="RefSeq" id="WP_002658734.1">
    <property type="nucleotide sequence ID" value="NZ_JH719942.1"/>
</dbReference>
<feature type="transmembrane region" description="Helical" evidence="12">
    <location>
        <begin position="266"/>
        <end position="292"/>
    </location>
</feature>
<evidence type="ECO:0000256" key="8">
    <source>
        <dbReference type="ARBA" id="ARBA00023133"/>
    </source>
</evidence>
<keyword evidence="7" id="KW-0408">Iron</keyword>
<feature type="transmembrane region" description="Helical" evidence="12">
    <location>
        <begin position="304"/>
        <end position="326"/>
    </location>
</feature>
<evidence type="ECO:0000256" key="12">
    <source>
        <dbReference type="SAM" id="Phobius"/>
    </source>
</evidence>
<dbReference type="GO" id="GO:0006784">
    <property type="term" value="P:heme A biosynthetic process"/>
    <property type="evidence" value="ECO:0007669"/>
    <property type="project" value="InterPro"/>
</dbReference>
<gene>
    <name evidence="13" type="ORF">SapgrDRAFT_1523</name>
</gene>
<dbReference type="EMBL" id="JH719942">
    <property type="protein sequence ID" value="EJF53236.1"/>
    <property type="molecule type" value="Genomic_DNA"/>
</dbReference>
<dbReference type="AlphaFoldDB" id="J0XW47"/>